<evidence type="ECO:0000313" key="6">
    <source>
        <dbReference type="EMBL" id="KAG0592344.1"/>
    </source>
</evidence>
<dbReference type="PRINTS" id="PR00131">
    <property type="entry name" value="GLHYDRLASE1"/>
</dbReference>
<dbReference type="Pfam" id="PF00232">
    <property type="entry name" value="Glyco_hydro_1"/>
    <property type="match status" value="2"/>
</dbReference>
<evidence type="ECO:0000256" key="1">
    <source>
        <dbReference type="ARBA" id="ARBA00010838"/>
    </source>
</evidence>
<evidence type="ECO:0000256" key="3">
    <source>
        <dbReference type="ARBA" id="ARBA00023295"/>
    </source>
</evidence>
<dbReference type="GO" id="GO:0005975">
    <property type="term" value="P:carbohydrate metabolic process"/>
    <property type="evidence" value="ECO:0007669"/>
    <property type="project" value="InterPro"/>
</dbReference>
<dbReference type="Proteomes" id="UP000822688">
    <property type="component" value="Chromosome 1"/>
</dbReference>
<reference evidence="6" key="1">
    <citation type="submission" date="2020-06" db="EMBL/GenBank/DDBJ databases">
        <title>WGS assembly of Ceratodon purpureus strain R40.</title>
        <authorList>
            <person name="Carey S.B."/>
            <person name="Jenkins J."/>
            <person name="Shu S."/>
            <person name="Lovell J.T."/>
            <person name="Sreedasyam A."/>
            <person name="Maumus F."/>
            <person name="Tiley G.P."/>
            <person name="Fernandez-Pozo N."/>
            <person name="Barry K."/>
            <person name="Chen C."/>
            <person name="Wang M."/>
            <person name="Lipzen A."/>
            <person name="Daum C."/>
            <person name="Saski C.A."/>
            <person name="Payton A.C."/>
            <person name="Mcbreen J.C."/>
            <person name="Conrad R.E."/>
            <person name="Kollar L.M."/>
            <person name="Olsson S."/>
            <person name="Huttunen S."/>
            <person name="Landis J.B."/>
            <person name="Wickett N.J."/>
            <person name="Johnson M.G."/>
            <person name="Rensing S.A."/>
            <person name="Grimwood J."/>
            <person name="Schmutz J."/>
            <person name="Mcdaniel S.F."/>
        </authorList>
    </citation>
    <scope>NUCLEOTIDE SEQUENCE</scope>
    <source>
        <strain evidence="6">R40</strain>
    </source>
</reference>
<dbReference type="AlphaFoldDB" id="A0A8T0J8U6"/>
<comment type="caution">
    <text evidence="6">The sequence shown here is derived from an EMBL/GenBank/DDBJ whole genome shotgun (WGS) entry which is preliminary data.</text>
</comment>
<dbReference type="GO" id="GO:0008422">
    <property type="term" value="F:beta-glucosidase activity"/>
    <property type="evidence" value="ECO:0007669"/>
    <property type="project" value="TreeGrafter"/>
</dbReference>
<dbReference type="PANTHER" id="PTHR10353:SF209">
    <property type="entry name" value="GALACTOLIPID GALACTOSYLTRANSFERASE SFR2, CHLOROPLASTIC"/>
    <property type="match status" value="1"/>
</dbReference>
<comment type="similarity">
    <text evidence="1">Belongs to the glycosyl hydrolase 1 family.</text>
</comment>
<dbReference type="PROSITE" id="PS00572">
    <property type="entry name" value="GLYCOSYL_HYDROL_F1_1"/>
    <property type="match status" value="1"/>
</dbReference>
<dbReference type="SUPFAM" id="SSF51445">
    <property type="entry name" value="(Trans)glycosidases"/>
    <property type="match status" value="1"/>
</dbReference>
<feature type="compositionally biased region" description="Basic and acidic residues" evidence="5">
    <location>
        <begin position="247"/>
        <end position="265"/>
    </location>
</feature>
<dbReference type="InterPro" id="IPR018120">
    <property type="entry name" value="Glyco_hydro_1_AS"/>
</dbReference>
<evidence type="ECO:0000256" key="5">
    <source>
        <dbReference type="SAM" id="MobiDB-lite"/>
    </source>
</evidence>
<dbReference type="InterPro" id="IPR017853">
    <property type="entry name" value="GH"/>
</dbReference>
<evidence type="ECO:0000256" key="2">
    <source>
        <dbReference type="ARBA" id="ARBA00022801"/>
    </source>
</evidence>
<evidence type="ECO:0000256" key="4">
    <source>
        <dbReference type="PROSITE-ProRule" id="PRU10055"/>
    </source>
</evidence>
<feature type="compositionally biased region" description="Basic and acidic residues" evidence="5">
    <location>
        <begin position="89"/>
        <end position="111"/>
    </location>
</feature>
<keyword evidence="3" id="KW-0326">Glycosidase</keyword>
<feature type="active site" description="Nucleophile" evidence="4">
    <location>
        <position position="610"/>
    </location>
</feature>
<proteinExistence type="inferred from homology"/>
<feature type="region of interest" description="Disordered" evidence="5">
    <location>
        <begin position="154"/>
        <end position="265"/>
    </location>
</feature>
<feature type="compositionally biased region" description="Basic and acidic residues" evidence="5">
    <location>
        <begin position="209"/>
        <end position="226"/>
    </location>
</feature>
<evidence type="ECO:0008006" key="8">
    <source>
        <dbReference type="Google" id="ProtNLM"/>
    </source>
</evidence>
<gene>
    <name evidence="6" type="ORF">KC19_1G244000</name>
</gene>
<sequence>MAPMVLLLNASKVAGVVGAITVVANALTFRHFHHKNLAPFPDPVDESQEVLASFPIDKEVEDGGFFFALATAPAHVEDKLDDAWLEFAKESEPKDNPAGDPPETRTGEKDNAASFSGVSLTEEAQAEKIKEGSKDPDMESMAVAGGKSVLSEELPEAVQSATDNVAPEDKVGLAGLGRSETPDIIRVEEVPSEGGNGKGDGLGGEWEVVSEKDKSDTDSEKADKSPGKLQAAAKEIQSTFNEGQKQISEEERLENMSKKLEPEVSLDKPRRVGFSSKNTAEPGLMNVPRRARKFAKLSMEAMIRGFEKFTEEEESHNVAAWHNAIRPEERVRFWSDPDTELKLAQGTNSTVFRMGVDWSRIMPIEPVNGVENAVNWMAVDRYRYIIQRVLDHGMKVMLTLFHHSLPQWAAEYGGWKDPKTIKYFLDFTRLVVDNYGDLVDYWITFNEPHVFAMLTYCAGAWPGGDPDMLETVTAAMPKGVFKVVMKAMADAHLDAYDIIHKSSKSKKPARVGISHHVSFMRPYGLFDTPLVVFSNWMTRFAYCDDVAHKCDFMGINYYGQEVVSAPGLKNVENDEYSESGRGVYPDGLYRMLIEFHERYKQHDMKFIITENGVSDATDYIRRPYIIEHLLAVRAAMDKGVRVQGYCFWTISDNWEWADGYGPKFGLVAVDRHKNLARHPRPSYNLYTELSKTGKVTKKQRQSVWDDLMDQARQGKTRPFCRETNPQGLMFAGGLDVPMDRAFVVRDWRFGKYEVEGLQDPVSSFVRYLREGAIFRKKKSKQQQQKTPALAEASAA</sequence>
<organism evidence="6 7">
    <name type="scientific">Ceratodon purpureus</name>
    <name type="common">Fire moss</name>
    <name type="synonym">Dicranum purpureum</name>
    <dbReference type="NCBI Taxonomy" id="3225"/>
    <lineage>
        <taxon>Eukaryota</taxon>
        <taxon>Viridiplantae</taxon>
        <taxon>Streptophyta</taxon>
        <taxon>Embryophyta</taxon>
        <taxon>Bryophyta</taxon>
        <taxon>Bryophytina</taxon>
        <taxon>Bryopsida</taxon>
        <taxon>Dicranidae</taxon>
        <taxon>Pseudoditrichales</taxon>
        <taxon>Ditrichaceae</taxon>
        <taxon>Ceratodon</taxon>
    </lineage>
</organism>
<feature type="compositionally biased region" description="Gly residues" evidence="5">
    <location>
        <begin position="194"/>
        <end position="204"/>
    </location>
</feature>
<name>A0A8T0J8U6_CERPU</name>
<keyword evidence="7" id="KW-1185">Reference proteome</keyword>
<dbReference type="Gene3D" id="3.20.20.80">
    <property type="entry name" value="Glycosidases"/>
    <property type="match status" value="1"/>
</dbReference>
<dbReference type="PANTHER" id="PTHR10353">
    <property type="entry name" value="GLYCOSYL HYDROLASE"/>
    <property type="match status" value="1"/>
</dbReference>
<feature type="region of interest" description="Disordered" evidence="5">
    <location>
        <begin position="89"/>
        <end position="142"/>
    </location>
</feature>
<dbReference type="OrthoDB" id="65569at2759"/>
<feature type="compositionally biased region" description="Basic and acidic residues" evidence="5">
    <location>
        <begin position="125"/>
        <end position="137"/>
    </location>
</feature>
<feature type="compositionally biased region" description="Basic and acidic residues" evidence="5">
    <location>
        <begin position="180"/>
        <end position="189"/>
    </location>
</feature>
<dbReference type="InterPro" id="IPR001360">
    <property type="entry name" value="Glyco_hydro_1"/>
</dbReference>
<accession>A0A8T0J8U6</accession>
<feature type="compositionally biased region" description="Polar residues" evidence="5">
    <location>
        <begin position="236"/>
        <end position="246"/>
    </location>
</feature>
<dbReference type="EMBL" id="CM026421">
    <property type="protein sequence ID" value="KAG0592344.1"/>
    <property type="molecule type" value="Genomic_DNA"/>
</dbReference>
<evidence type="ECO:0000313" key="7">
    <source>
        <dbReference type="Proteomes" id="UP000822688"/>
    </source>
</evidence>
<protein>
    <recommendedName>
        <fullName evidence="8">Beta-glucosidase</fullName>
    </recommendedName>
</protein>
<keyword evidence="2" id="KW-0378">Hydrolase</keyword>